<keyword evidence="2" id="KW-1185">Reference proteome</keyword>
<sequence length="87" mass="10231">MEKKRRSKRSRSWYEICDSFSEVTGHVAVAADVITAELQFGNFYLFLVRHEYSAQADHFISSISDHYFFCDASQFTRNEIDYCMLIT</sequence>
<gene>
    <name evidence="1" type="ORF">D4L85_16425</name>
</gene>
<evidence type="ECO:0000313" key="2">
    <source>
        <dbReference type="Proteomes" id="UP000266183"/>
    </source>
</evidence>
<name>A0A385SP52_9BACT</name>
<accession>A0A385SP52</accession>
<dbReference type="KEGG" id="chk:D4L85_16425"/>
<reference evidence="2" key="1">
    <citation type="submission" date="2018-09" db="EMBL/GenBank/DDBJ databases">
        <title>Chryseolinea sp. KIS68-18 isolated from soil.</title>
        <authorList>
            <person name="Weon H.-Y."/>
            <person name="Kwon S.-W."/>
            <person name="Lee S.A."/>
        </authorList>
    </citation>
    <scope>NUCLEOTIDE SEQUENCE [LARGE SCALE GENOMIC DNA]</scope>
    <source>
        <strain evidence="2">KIS68-18</strain>
    </source>
</reference>
<dbReference type="AlphaFoldDB" id="A0A385SP52"/>
<proteinExistence type="predicted"/>
<protein>
    <submittedName>
        <fullName evidence="1">Uncharacterized protein</fullName>
    </submittedName>
</protein>
<dbReference type="EMBL" id="CP032382">
    <property type="protein sequence ID" value="AYB32057.1"/>
    <property type="molecule type" value="Genomic_DNA"/>
</dbReference>
<organism evidence="1 2">
    <name type="scientific">Chryseolinea soli</name>
    <dbReference type="NCBI Taxonomy" id="2321403"/>
    <lineage>
        <taxon>Bacteria</taxon>
        <taxon>Pseudomonadati</taxon>
        <taxon>Bacteroidota</taxon>
        <taxon>Cytophagia</taxon>
        <taxon>Cytophagales</taxon>
        <taxon>Fulvivirgaceae</taxon>
        <taxon>Chryseolinea</taxon>
    </lineage>
</organism>
<evidence type="ECO:0000313" key="1">
    <source>
        <dbReference type="EMBL" id="AYB32057.1"/>
    </source>
</evidence>
<dbReference type="Proteomes" id="UP000266183">
    <property type="component" value="Chromosome"/>
</dbReference>